<keyword evidence="7" id="KW-0472">Membrane</keyword>
<comment type="function">
    <text evidence="5">Involved in formation and maintenance of cell shape.</text>
</comment>
<feature type="transmembrane region" description="Helical" evidence="7">
    <location>
        <begin position="12"/>
        <end position="31"/>
    </location>
</feature>
<keyword evidence="7" id="KW-0812">Transmembrane</keyword>
<dbReference type="GO" id="GO:0005886">
    <property type="term" value="C:plasma membrane"/>
    <property type="evidence" value="ECO:0007669"/>
    <property type="project" value="TreeGrafter"/>
</dbReference>
<dbReference type="PANTHER" id="PTHR34138">
    <property type="entry name" value="CELL SHAPE-DETERMINING PROTEIN MREC"/>
    <property type="match status" value="1"/>
</dbReference>
<gene>
    <name evidence="9" type="ORF">COB20_02455</name>
</gene>
<evidence type="ECO:0000256" key="6">
    <source>
        <dbReference type="SAM" id="Coils"/>
    </source>
</evidence>
<dbReference type="InterPro" id="IPR007221">
    <property type="entry name" value="MreC"/>
</dbReference>
<evidence type="ECO:0000313" key="9">
    <source>
        <dbReference type="EMBL" id="PCI80976.1"/>
    </source>
</evidence>
<protein>
    <recommendedName>
        <fullName evidence="2 5">Cell shape-determining protein MreC</fullName>
    </recommendedName>
    <alternativeName>
        <fullName evidence="4 5">Cell shape protein MreC</fullName>
    </alternativeName>
</protein>
<keyword evidence="7" id="KW-1133">Transmembrane helix</keyword>
<dbReference type="InterPro" id="IPR042177">
    <property type="entry name" value="Cell/Rod_1"/>
</dbReference>
<evidence type="ECO:0000256" key="3">
    <source>
        <dbReference type="ARBA" id="ARBA00022960"/>
    </source>
</evidence>
<feature type="coiled-coil region" evidence="6">
    <location>
        <begin position="71"/>
        <end position="98"/>
    </location>
</feature>
<evidence type="ECO:0000256" key="1">
    <source>
        <dbReference type="ARBA" id="ARBA00009369"/>
    </source>
</evidence>
<keyword evidence="6" id="KW-0175">Coiled coil</keyword>
<dbReference type="Pfam" id="PF04085">
    <property type="entry name" value="MreC"/>
    <property type="match status" value="1"/>
</dbReference>
<dbReference type="AlphaFoldDB" id="A0A2A4XES5"/>
<feature type="domain" description="Rod shape-determining protein MreC beta-barrel core" evidence="8">
    <location>
        <begin position="124"/>
        <end position="271"/>
    </location>
</feature>
<sequence>MDKTLFIKGVALEYRALTFIFFSVCVMFADARFGYLERIRFGLGYVTSPVYWVADIPTRVSFWIDDVFVSRTDLLEENDGLRANLLIAQRELQLLESLVSENNRLLALNQATRGINGDVLAAEIINISPDPYSKRVLLNKGAREGVFIGQALLDANGLMGQVDEVLPYTSWVLLITDSHHVTPVEVNRNGERALARGSRTTATELELVFVTQTQDMKAGDRLVSSGMGQVYPKNYPVAEIISVFADPGQDFATIKARPFAQLDSTRHVMLVFNNEEAQTSVRGAADILEPELPAVETGEAAIIESTEASTTADQLPQAAVDAAVQ</sequence>
<evidence type="ECO:0000259" key="8">
    <source>
        <dbReference type="Pfam" id="PF04085"/>
    </source>
</evidence>
<reference evidence="10" key="1">
    <citation type="submission" date="2017-08" db="EMBL/GenBank/DDBJ databases">
        <title>A dynamic microbial community with high functional redundancy inhabits the cold, oxic subseafloor aquifer.</title>
        <authorList>
            <person name="Tully B.J."/>
            <person name="Wheat C.G."/>
            <person name="Glazer B.T."/>
            <person name="Huber J.A."/>
        </authorList>
    </citation>
    <scope>NUCLEOTIDE SEQUENCE [LARGE SCALE GENOMIC DNA]</scope>
</reference>
<dbReference type="PANTHER" id="PTHR34138:SF1">
    <property type="entry name" value="CELL SHAPE-DETERMINING PROTEIN MREC"/>
    <property type="match status" value="1"/>
</dbReference>
<dbReference type="NCBIfam" id="TIGR00219">
    <property type="entry name" value="mreC"/>
    <property type="match status" value="1"/>
</dbReference>
<dbReference type="Gene3D" id="2.40.10.350">
    <property type="entry name" value="Rod shape-determining protein MreC, domain 2"/>
    <property type="match status" value="1"/>
</dbReference>
<comment type="caution">
    <text evidence="9">The sequence shown here is derived from an EMBL/GenBank/DDBJ whole genome shotgun (WGS) entry which is preliminary data.</text>
</comment>
<comment type="similarity">
    <text evidence="1 5">Belongs to the MreC family.</text>
</comment>
<dbReference type="Gene3D" id="2.40.10.340">
    <property type="entry name" value="Rod shape-determining protein MreC, domain 1"/>
    <property type="match status" value="1"/>
</dbReference>
<evidence type="ECO:0000256" key="7">
    <source>
        <dbReference type="SAM" id="Phobius"/>
    </source>
</evidence>
<organism evidence="9 10">
    <name type="scientific">SAR86 cluster bacterium</name>
    <dbReference type="NCBI Taxonomy" id="2030880"/>
    <lineage>
        <taxon>Bacteria</taxon>
        <taxon>Pseudomonadati</taxon>
        <taxon>Pseudomonadota</taxon>
        <taxon>Gammaproteobacteria</taxon>
        <taxon>SAR86 cluster</taxon>
    </lineage>
</organism>
<dbReference type="GO" id="GO:0008360">
    <property type="term" value="P:regulation of cell shape"/>
    <property type="evidence" value="ECO:0007669"/>
    <property type="project" value="UniProtKB-KW"/>
</dbReference>
<dbReference type="InterPro" id="IPR055342">
    <property type="entry name" value="MreC_beta-barrel_core"/>
</dbReference>
<evidence type="ECO:0000256" key="5">
    <source>
        <dbReference type="PIRNR" id="PIRNR038471"/>
    </source>
</evidence>
<dbReference type="PIRSF" id="PIRSF038471">
    <property type="entry name" value="MreC"/>
    <property type="match status" value="1"/>
</dbReference>
<evidence type="ECO:0000256" key="4">
    <source>
        <dbReference type="ARBA" id="ARBA00032089"/>
    </source>
</evidence>
<dbReference type="InterPro" id="IPR042175">
    <property type="entry name" value="Cell/Rod_MreC_2"/>
</dbReference>
<dbReference type="EMBL" id="NVUL01000007">
    <property type="protein sequence ID" value="PCI80976.1"/>
    <property type="molecule type" value="Genomic_DNA"/>
</dbReference>
<accession>A0A2A4XES5</accession>
<proteinExistence type="inferred from homology"/>
<name>A0A2A4XES5_9GAMM</name>
<dbReference type="Proteomes" id="UP000218767">
    <property type="component" value="Unassembled WGS sequence"/>
</dbReference>
<evidence type="ECO:0000313" key="10">
    <source>
        <dbReference type="Proteomes" id="UP000218767"/>
    </source>
</evidence>
<evidence type="ECO:0000256" key="2">
    <source>
        <dbReference type="ARBA" id="ARBA00013855"/>
    </source>
</evidence>
<keyword evidence="3 5" id="KW-0133">Cell shape</keyword>